<reference evidence="5" key="1">
    <citation type="submission" date="2017-12" db="EMBL/GenBank/DDBJ databases">
        <title>First report on the novel genomospecies/subspecies of Pectobacterium carotovorum in Russia.</title>
        <authorList>
            <person name="Shirshikov F.V."/>
            <person name="Miroshnikov K."/>
            <person name="Toshakov S.V."/>
            <person name="Kabanova A.P."/>
            <person name="Barannik A.P."/>
            <person name="Shneider M."/>
            <person name="Ignatov A.N."/>
            <person name="Miroshnikov K.A."/>
        </authorList>
    </citation>
    <scope>NUCLEOTIDE SEQUENCE [LARGE SCALE GENOMIC DNA]</scope>
    <source>
        <strain evidence="5">F131</strain>
    </source>
</reference>
<dbReference type="GO" id="GO:0005829">
    <property type="term" value="C:cytosol"/>
    <property type="evidence" value="ECO:0007669"/>
    <property type="project" value="TreeGrafter"/>
</dbReference>
<dbReference type="InterPro" id="IPR006035">
    <property type="entry name" value="Ureohydrolase"/>
</dbReference>
<dbReference type="RefSeq" id="WP_103972101.1">
    <property type="nucleotide sequence ID" value="NZ_CP065030.1"/>
</dbReference>
<dbReference type="Proteomes" id="UP000237284">
    <property type="component" value="Chromosome"/>
</dbReference>
<evidence type="ECO:0000256" key="1">
    <source>
        <dbReference type="ARBA" id="ARBA00022723"/>
    </source>
</evidence>
<dbReference type="EC" id="3.5.3.1" evidence="5"/>
<dbReference type="PROSITE" id="PS51409">
    <property type="entry name" value="ARGINASE_2"/>
    <property type="match status" value="1"/>
</dbReference>
<dbReference type="GO" id="GO:0004053">
    <property type="term" value="F:arginase activity"/>
    <property type="evidence" value="ECO:0007669"/>
    <property type="project" value="UniProtKB-EC"/>
</dbReference>
<reference evidence="6 7" key="2">
    <citation type="submission" date="2020-11" db="EMBL/GenBank/DDBJ databases">
        <title>Complete genome sequence of Pectobacterium versatile F131.</title>
        <authorList>
            <person name="Shirshikov F.V."/>
            <person name="Miroshnikov K."/>
            <person name="Toshakov S.V."/>
            <person name="Kabanova A.P."/>
            <person name="Barannik A.P."/>
            <person name="Shneider M."/>
            <person name="Ignatov A.N."/>
            <person name="Miroshnikov K.A."/>
            <person name="Mikhailova Y.V."/>
            <person name="Shelenkov A."/>
            <person name="Yanushevich Y.G."/>
            <person name="Evseev P.V."/>
        </authorList>
    </citation>
    <scope>NUCLEOTIDE SEQUENCE [LARGE SCALE GENOMIC DNA]</scope>
    <source>
        <strain evidence="6 7">F131</strain>
    </source>
</reference>
<dbReference type="CDD" id="cd09999">
    <property type="entry name" value="Arginase-like_1"/>
    <property type="match status" value="1"/>
</dbReference>
<evidence type="ECO:0000256" key="2">
    <source>
        <dbReference type="ARBA" id="ARBA00022801"/>
    </source>
</evidence>
<evidence type="ECO:0000256" key="3">
    <source>
        <dbReference type="ARBA" id="ARBA00023211"/>
    </source>
</evidence>
<gene>
    <name evidence="5" type="primary">arg</name>
    <name evidence="6" type="ORF">F131LOC_007130</name>
    <name evidence="5" type="ORF">F131LOC_03376</name>
</gene>
<dbReference type="EMBL" id="PDVW01000023">
    <property type="protein sequence ID" value="POY48813.1"/>
    <property type="molecule type" value="Genomic_DNA"/>
</dbReference>
<evidence type="ECO:0000256" key="4">
    <source>
        <dbReference type="PROSITE-ProRule" id="PRU00742"/>
    </source>
</evidence>
<keyword evidence="3" id="KW-0464">Manganese</keyword>
<organism evidence="5">
    <name type="scientific">Pectobacterium versatile</name>
    <dbReference type="NCBI Taxonomy" id="2488639"/>
    <lineage>
        <taxon>Bacteria</taxon>
        <taxon>Pseudomonadati</taxon>
        <taxon>Pseudomonadota</taxon>
        <taxon>Gammaproteobacteria</taxon>
        <taxon>Enterobacterales</taxon>
        <taxon>Pectobacteriaceae</taxon>
        <taxon>Pectobacterium</taxon>
    </lineage>
</organism>
<keyword evidence="2 5" id="KW-0378">Hydrolase</keyword>
<keyword evidence="1" id="KW-0479">Metal-binding</keyword>
<evidence type="ECO:0000313" key="7">
    <source>
        <dbReference type="Proteomes" id="UP000237284"/>
    </source>
</evidence>
<sequence length="290" mass="32211">MSKTEDKGLRLIFPLWTGGNLPEYHFGAEMLAWLAPETAMPTERVAVTSPDTRTENENGIRGRHHLMSDLDKASALIRKHSPDRIAVLGGDCLIDLEPFAWLSKRWGEGLGILWVDTHPDVMTPEQYENAHAHVLGALMGNGDPELTARVSHPVSARRVMIAGIHSPSDYEAGFIKNHGIHTCSPDEIRKGTSKITDWIREENITHLAIHFDLDVLDANQFRAVMFARPDDEPGKWDGTAKGKLTLKEAADVIRQAEKAADVVGLGIAEHLPWDALNLKKMLSDLPLFRT</sequence>
<name>A0A855MDG2_9GAMM</name>
<dbReference type="GO" id="GO:0030145">
    <property type="term" value="F:manganese ion binding"/>
    <property type="evidence" value="ECO:0007669"/>
    <property type="project" value="TreeGrafter"/>
</dbReference>
<protein>
    <submittedName>
        <fullName evidence="5 6">Arginase</fullName>
        <ecNumber evidence="5">3.5.3.1</ecNumber>
    </submittedName>
</protein>
<evidence type="ECO:0000313" key="5">
    <source>
        <dbReference type="EMBL" id="POY48813.1"/>
    </source>
</evidence>
<dbReference type="InterPro" id="IPR023696">
    <property type="entry name" value="Ureohydrolase_dom_sf"/>
</dbReference>
<comment type="similarity">
    <text evidence="4">Belongs to the arginase family.</text>
</comment>
<dbReference type="EMBL" id="CP065030">
    <property type="protein sequence ID" value="QPK17096.1"/>
    <property type="molecule type" value="Genomic_DNA"/>
</dbReference>
<dbReference type="PANTHER" id="PTHR43782">
    <property type="entry name" value="ARGINASE"/>
    <property type="match status" value="1"/>
</dbReference>
<dbReference type="Pfam" id="PF00491">
    <property type="entry name" value="Arginase"/>
    <property type="match status" value="1"/>
</dbReference>
<proteinExistence type="inferred from homology"/>
<dbReference type="Gene3D" id="3.40.800.10">
    <property type="entry name" value="Ureohydrolase domain"/>
    <property type="match status" value="1"/>
</dbReference>
<dbReference type="AlphaFoldDB" id="A0A855MDG2"/>
<evidence type="ECO:0000313" key="6">
    <source>
        <dbReference type="EMBL" id="QPK17096.1"/>
    </source>
</evidence>
<dbReference type="SUPFAM" id="SSF52768">
    <property type="entry name" value="Arginase/deacetylase"/>
    <property type="match status" value="1"/>
</dbReference>
<accession>A0A855MDG2</accession>
<dbReference type="PANTHER" id="PTHR43782:SF3">
    <property type="entry name" value="ARGINASE"/>
    <property type="match status" value="1"/>
</dbReference>